<gene>
    <name evidence="2" type="ORF">AAFF_G00252790</name>
</gene>
<evidence type="ECO:0000313" key="3">
    <source>
        <dbReference type="Proteomes" id="UP001221898"/>
    </source>
</evidence>
<keyword evidence="3" id="KW-1185">Reference proteome</keyword>
<protein>
    <submittedName>
        <fullName evidence="2">Uncharacterized protein</fullName>
    </submittedName>
</protein>
<comment type="caution">
    <text evidence="2">The sequence shown here is derived from an EMBL/GenBank/DDBJ whole genome shotgun (WGS) entry which is preliminary data.</text>
</comment>
<dbReference type="EMBL" id="JAINUG010000034">
    <property type="protein sequence ID" value="KAJ8408644.1"/>
    <property type="molecule type" value="Genomic_DNA"/>
</dbReference>
<dbReference type="AlphaFoldDB" id="A0AAD7WUE2"/>
<reference evidence="2" key="1">
    <citation type="journal article" date="2023" name="Science">
        <title>Genome structures resolve the early diversification of teleost fishes.</title>
        <authorList>
            <person name="Parey E."/>
            <person name="Louis A."/>
            <person name="Montfort J."/>
            <person name="Bouchez O."/>
            <person name="Roques C."/>
            <person name="Iampietro C."/>
            <person name="Lluch J."/>
            <person name="Castinel A."/>
            <person name="Donnadieu C."/>
            <person name="Desvignes T."/>
            <person name="Floi Bucao C."/>
            <person name="Jouanno E."/>
            <person name="Wen M."/>
            <person name="Mejri S."/>
            <person name="Dirks R."/>
            <person name="Jansen H."/>
            <person name="Henkel C."/>
            <person name="Chen W.J."/>
            <person name="Zahm M."/>
            <person name="Cabau C."/>
            <person name="Klopp C."/>
            <person name="Thompson A.W."/>
            <person name="Robinson-Rechavi M."/>
            <person name="Braasch I."/>
            <person name="Lecointre G."/>
            <person name="Bobe J."/>
            <person name="Postlethwait J.H."/>
            <person name="Berthelot C."/>
            <person name="Roest Crollius H."/>
            <person name="Guiguen Y."/>
        </authorList>
    </citation>
    <scope>NUCLEOTIDE SEQUENCE</scope>
    <source>
        <strain evidence="2">NC1722</strain>
    </source>
</reference>
<name>A0AAD7WUE2_9TELE</name>
<evidence type="ECO:0000256" key="1">
    <source>
        <dbReference type="SAM" id="MobiDB-lite"/>
    </source>
</evidence>
<proteinExistence type="predicted"/>
<dbReference type="Proteomes" id="UP001221898">
    <property type="component" value="Unassembled WGS sequence"/>
</dbReference>
<evidence type="ECO:0000313" key="2">
    <source>
        <dbReference type="EMBL" id="KAJ8408644.1"/>
    </source>
</evidence>
<accession>A0AAD7WUE2</accession>
<sequence>MAASLLKVCCGQLPLTTGKSGSCLLLGARWVRWNQQGPKRALSSGRRRLSAASLGLAARVRPLPILLVTGGGYVGYDQYGRYRDQRLERLGVTVPPRIANETQVGSGPAERDGGCCPPTSSPDSG</sequence>
<organism evidence="2 3">
    <name type="scientific">Aldrovandia affinis</name>
    <dbReference type="NCBI Taxonomy" id="143900"/>
    <lineage>
        <taxon>Eukaryota</taxon>
        <taxon>Metazoa</taxon>
        <taxon>Chordata</taxon>
        <taxon>Craniata</taxon>
        <taxon>Vertebrata</taxon>
        <taxon>Euteleostomi</taxon>
        <taxon>Actinopterygii</taxon>
        <taxon>Neopterygii</taxon>
        <taxon>Teleostei</taxon>
        <taxon>Notacanthiformes</taxon>
        <taxon>Halosauridae</taxon>
        <taxon>Aldrovandia</taxon>
    </lineage>
</organism>
<feature type="region of interest" description="Disordered" evidence="1">
    <location>
        <begin position="98"/>
        <end position="125"/>
    </location>
</feature>